<reference evidence="1 2" key="1">
    <citation type="submission" date="2019-03" db="EMBL/GenBank/DDBJ databases">
        <title>Draft genome sequences of novel Actinobacteria.</title>
        <authorList>
            <person name="Sahin N."/>
            <person name="Ay H."/>
            <person name="Saygin H."/>
        </authorList>
    </citation>
    <scope>NUCLEOTIDE SEQUENCE [LARGE SCALE GENOMIC DNA]</scope>
    <source>
        <strain evidence="1 2">H3C3</strain>
    </source>
</reference>
<feature type="non-terminal residue" evidence="1">
    <location>
        <position position="201"/>
    </location>
</feature>
<gene>
    <name evidence="1" type="ORF">E1298_35135</name>
</gene>
<protein>
    <submittedName>
        <fullName evidence="1">Tetratricopeptide repeat protein</fullName>
    </submittedName>
</protein>
<dbReference type="SUPFAM" id="SSF52540">
    <property type="entry name" value="P-loop containing nucleoside triphosphate hydrolases"/>
    <property type="match status" value="1"/>
</dbReference>
<keyword evidence="2" id="KW-1185">Reference proteome</keyword>
<dbReference type="Gene3D" id="1.10.8.430">
    <property type="entry name" value="Helical domain of apoptotic protease-activating factors"/>
    <property type="match status" value="1"/>
</dbReference>
<evidence type="ECO:0000313" key="2">
    <source>
        <dbReference type="Proteomes" id="UP000294513"/>
    </source>
</evidence>
<name>A0A4R5AKX0_9ACTN</name>
<dbReference type="AlphaFoldDB" id="A0A4R5AKX0"/>
<dbReference type="EMBL" id="SMKU01000277">
    <property type="protein sequence ID" value="TDD72216.1"/>
    <property type="molecule type" value="Genomic_DNA"/>
</dbReference>
<dbReference type="InterPro" id="IPR042197">
    <property type="entry name" value="Apaf_helical"/>
</dbReference>
<evidence type="ECO:0000313" key="1">
    <source>
        <dbReference type="EMBL" id="TDD72216.1"/>
    </source>
</evidence>
<organism evidence="1 2">
    <name type="scientific">Actinomadura rubrisoli</name>
    <dbReference type="NCBI Taxonomy" id="2530368"/>
    <lineage>
        <taxon>Bacteria</taxon>
        <taxon>Bacillati</taxon>
        <taxon>Actinomycetota</taxon>
        <taxon>Actinomycetes</taxon>
        <taxon>Streptosporangiales</taxon>
        <taxon>Thermomonosporaceae</taxon>
        <taxon>Actinomadura</taxon>
    </lineage>
</organism>
<sequence length="201" mass="21539">MSRPFLLRALSVPDEVIPAAFDERARMYRAILATYTSVGTPILVVLDNASPDTDVQALLPGVGHAIVTSRHTLGRLPALLLDLSTLSDTDATELLARLLTAKRRGDTRAGDHPGDAAAVARACAGLPLAIHLVAALLASHPTMPLAVLADRLRDLRTRLDNIDNDRPGLSAAFDLSYQALPADQQRMFRLLTLNPGPQIST</sequence>
<dbReference type="Proteomes" id="UP000294513">
    <property type="component" value="Unassembled WGS sequence"/>
</dbReference>
<accession>A0A4R5AKX0</accession>
<proteinExistence type="predicted"/>
<comment type="caution">
    <text evidence="1">The sequence shown here is derived from an EMBL/GenBank/DDBJ whole genome shotgun (WGS) entry which is preliminary data.</text>
</comment>
<dbReference type="InterPro" id="IPR027417">
    <property type="entry name" value="P-loop_NTPase"/>
</dbReference>